<protein>
    <submittedName>
        <fullName evidence="2">Uncharacterized protein</fullName>
    </submittedName>
</protein>
<keyword evidence="3" id="KW-1185">Reference proteome</keyword>
<dbReference type="EMBL" id="FJOG01000002">
    <property type="protein sequence ID" value="CZR51467.1"/>
    <property type="molecule type" value="Genomic_DNA"/>
</dbReference>
<dbReference type="AlphaFoldDB" id="A0A1L7WFB1"/>
<organism evidence="2 3">
    <name type="scientific">Phialocephala subalpina</name>
    <dbReference type="NCBI Taxonomy" id="576137"/>
    <lineage>
        <taxon>Eukaryota</taxon>
        <taxon>Fungi</taxon>
        <taxon>Dikarya</taxon>
        <taxon>Ascomycota</taxon>
        <taxon>Pezizomycotina</taxon>
        <taxon>Leotiomycetes</taxon>
        <taxon>Helotiales</taxon>
        <taxon>Mollisiaceae</taxon>
        <taxon>Phialocephala</taxon>
        <taxon>Phialocephala fortinii species complex</taxon>
    </lineage>
</organism>
<sequence>MDRKDALKALFEQEGNPTTFHIYHTGSKKHNFSIHTISDSRTTLKIDDAPLARSTTEKSQRPLNDNTLFQRRNTWSSIPTKVKRGKYLDKKDHDPRTETSPYYLHLPTLYGHMPPYTLRHGGTKRAPPACLLNPSWFWRKWTMQFGDVLAQDGVIDGRGVVNIKYGTKKGEDGTLKGYAVRAKRYMGESGKQWFRTQQTLKEDATKPIPKVRPDEVVQLAWASPFTTRTREYHFIWRDFTFKWKGTKSVRRSENIFQPFLRYNHLKLVVVVPSKDVSAKEEEVLLATYTSVPASRKAGRLELYQDAIDDFLSEHIHDTFGLKADTFGSKVDTFGLQDDTFQLQGDPFRQKDDTFQQQGDPFRLQGDTFQQEGDPFKLQGDTFRLQGDTFQLKDDASPSKENSLNEKKASASVQDFHSDSKPDQRLRDLLVASAMCMIISEYQKRQVIIQIILAALNATG</sequence>
<feature type="region of interest" description="Disordered" evidence="1">
    <location>
        <begin position="393"/>
        <end position="419"/>
    </location>
</feature>
<evidence type="ECO:0000313" key="3">
    <source>
        <dbReference type="Proteomes" id="UP000184330"/>
    </source>
</evidence>
<reference evidence="2 3" key="1">
    <citation type="submission" date="2016-03" db="EMBL/GenBank/DDBJ databases">
        <authorList>
            <person name="Ploux O."/>
        </authorList>
    </citation>
    <scope>NUCLEOTIDE SEQUENCE [LARGE SCALE GENOMIC DNA]</scope>
    <source>
        <strain evidence="2 3">UAMH 11012</strain>
    </source>
</reference>
<evidence type="ECO:0000313" key="2">
    <source>
        <dbReference type="EMBL" id="CZR51467.1"/>
    </source>
</evidence>
<dbReference type="OrthoDB" id="3924768at2759"/>
<dbReference type="Proteomes" id="UP000184330">
    <property type="component" value="Unassembled WGS sequence"/>
</dbReference>
<accession>A0A1L7WFB1</accession>
<name>A0A1L7WFB1_9HELO</name>
<proteinExistence type="predicted"/>
<gene>
    <name evidence="2" type="ORF">PAC_01343</name>
</gene>
<feature type="compositionally biased region" description="Basic and acidic residues" evidence="1">
    <location>
        <begin position="393"/>
        <end position="408"/>
    </location>
</feature>
<evidence type="ECO:0000256" key="1">
    <source>
        <dbReference type="SAM" id="MobiDB-lite"/>
    </source>
</evidence>